<evidence type="ECO:0000313" key="7">
    <source>
        <dbReference type="Proteomes" id="UP000326565"/>
    </source>
</evidence>
<dbReference type="OrthoDB" id="194358at2759"/>
<evidence type="ECO:0000256" key="1">
    <source>
        <dbReference type="ARBA" id="ARBA00004141"/>
    </source>
</evidence>
<keyword evidence="3 5" id="KW-1133">Transmembrane helix</keyword>
<keyword evidence="7" id="KW-1185">Reference proteome</keyword>
<accession>A0A5N5WKA6</accession>
<sequence length="350" mass="40612">MLPDCIAPPLKPTEVFGTCQGVRPFQIESHSIAGCEGQCYRYSIKVYIPEKKPFAQPSSGRDRILAIAWTVTWIEADICWMTVDHFSTLPYGWIPKDGNDFMQQFLSMMQNHWIRLGKNELNELVQQRRRVLRAQGKDTSLLHSLLNDAERWTEFQYFLQTEGDCILMFFQEYNQRHNKVMCDKVPEKRQEFLNILTAKINQLDETSRILIQLEFNLVSINEAYKSTSTAKSMKRLSWVTFVFLPAIFASSLFGKNVDLLQDNPDWRWYILVVAVLLITTLTGWLVFKYNPVSDFPNSPIFRVYNSFAEYRSLSHGLNNKQTASFFHINSSMSNYGRAVAAQFSMKKLST</sequence>
<dbReference type="Pfam" id="PF01544">
    <property type="entry name" value="CorA"/>
    <property type="match status" value="1"/>
</dbReference>
<organism evidence="6 7">
    <name type="scientific">Aspergillus leporis</name>
    <dbReference type="NCBI Taxonomy" id="41062"/>
    <lineage>
        <taxon>Eukaryota</taxon>
        <taxon>Fungi</taxon>
        <taxon>Dikarya</taxon>
        <taxon>Ascomycota</taxon>
        <taxon>Pezizomycotina</taxon>
        <taxon>Eurotiomycetes</taxon>
        <taxon>Eurotiomycetidae</taxon>
        <taxon>Eurotiales</taxon>
        <taxon>Aspergillaceae</taxon>
        <taxon>Aspergillus</taxon>
        <taxon>Aspergillus subgen. Circumdati</taxon>
    </lineage>
</organism>
<evidence type="ECO:0000256" key="3">
    <source>
        <dbReference type="ARBA" id="ARBA00022989"/>
    </source>
</evidence>
<dbReference type="Gene3D" id="1.20.58.340">
    <property type="entry name" value="Magnesium transport protein CorA, transmembrane region"/>
    <property type="match status" value="1"/>
</dbReference>
<evidence type="ECO:0000256" key="5">
    <source>
        <dbReference type="SAM" id="Phobius"/>
    </source>
</evidence>
<name>A0A5N5WKA6_9EURO</name>
<dbReference type="Proteomes" id="UP000326565">
    <property type="component" value="Unassembled WGS sequence"/>
</dbReference>
<evidence type="ECO:0000313" key="6">
    <source>
        <dbReference type="EMBL" id="KAB8067640.1"/>
    </source>
</evidence>
<dbReference type="InterPro" id="IPR002523">
    <property type="entry name" value="MgTranspt_CorA/ZnTranspt_ZntB"/>
</dbReference>
<dbReference type="EMBL" id="ML732461">
    <property type="protein sequence ID" value="KAB8067640.1"/>
    <property type="molecule type" value="Genomic_DNA"/>
</dbReference>
<dbReference type="SUPFAM" id="SSF144083">
    <property type="entry name" value="Magnesium transport protein CorA, transmembrane region"/>
    <property type="match status" value="1"/>
</dbReference>
<dbReference type="GO" id="GO:0046873">
    <property type="term" value="F:metal ion transmembrane transporter activity"/>
    <property type="evidence" value="ECO:0007669"/>
    <property type="project" value="InterPro"/>
</dbReference>
<feature type="transmembrane region" description="Helical" evidence="5">
    <location>
        <begin position="236"/>
        <end position="254"/>
    </location>
</feature>
<feature type="transmembrane region" description="Helical" evidence="5">
    <location>
        <begin position="266"/>
        <end position="287"/>
    </location>
</feature>
<dbReference type="AlphaFoldDB" id="A0A5N5WKA6"/>
<reference evidence="6 7" key="1">
    <citation type="submission" date="2019-04" db="EMBL/GenBank/DDBJ databases">
        <title>Friends and foes A comparative genomics study of 23 Aspergillus species from section Flavi.</title>
        <authorList>
            <consortium name="DOE Joint Genome Institute"/>
            <person name="Kjaerbolling I."/>
            <person name="Vesth T."/>
            <person name="Frisvad J.C."/>
            <person name="Nybo J.L."/>
            <person name="Theobald S."/>
            <person name="Kildgaard S."/>
            <person name="Isbrandt T."/>
            <person name="Kuo A."/>
            <person name="Sato A."/>
            <person name="Lyhne E.K."/>
            <person name="Kogle M.E."/>
            <person name="Wiebenga A."/>
            <person name="Kun R.S."/>
            <person name="Lubbers R.J."/>
            <person name="Makela M.R."/>
            <person name="Barry K."/>
            <person name="Chovatia M."/>
            <person name="Clum A."/>
            <person name="Daum C."/>
            <person name="Haridas S."/>
            <person name="He G."/>
            <person name="LaButti K."/>
            <person name="Lipzen A."/>
            <person name="Mondo S."/>
            <person name="Riley R."/>
            <person name="Salamov A."/>
            <person name="Simmons B.A."/>
            <person name="Magnuson J.K."/>
            <person name="Henrissat B."/>
            <person name="Mortensen U.H."/>
            <person name="Larsen T.O."/>
            <person name="Devries R.P."/>
            <person name="Grigoriev I.V."/>
            <person name="Machida M."/>
            <person name="Baker S.E."/>
            <person name="Andersen M.R."/>
        </authorList>
    </citation>
    <scope>NUCLEOTIDE SEQUENCE [LARGE SCALE GENOMIC DNA]</scope>
    <source>
        <strain evidence="6 7">CBS 151.66</strain>
    </source>
</reference>
<evidence type="ECO:0000256" key="4">
    <source>
        <dbReference type="ARBA" id="ARBA00023136"/>
    </source>
</evidence>
<comment type="subcellular location">
    <subcellularLocation>
        <location evidence="1">Membrane</location>
        <topology evidence="1">Multi-pass membrane protein</topology>
    </subcellularLocation>
</comment>
<keyword evidence="4 5" id="KW-0472">Membrane</keyword>
<protein>
    <submittedName>
        <fullName evidence="6">Uncharacterized protein</fullName>
    </submittedName>
</protein>
<gene>
    <name evidence="6" type="ORF">BDV29DRAFT_163155</name>
</gene>
<proteinExistence type="predicted"/>
<dbReference type="InterPro" id="IPR045863">
    <property type="entry name" value="CorA_TM1_TM2"/>
</dbReference>
<evidence type="ECO:0000256" key="2">
    <source>
        <dbReference type="ARBA" id="ARBA00022692"/>
    </source>
</evidence>
<keyword evidence="2 5" id="KW-0812">Transmembrane</keyword>
<dbReference type="GO" id="GO:0016020">
    <property type="term" value="C:membrane"/>
    <property type="evidence" value="ECO:0007669"/>
    <property type="project" value="UniProtKB-SubCell"/>
</dbReference>